<feature type="transmembrane region" description="Helical" evidence="1">
    <location>
        <begin position="23"/>
        <end position="45"/>
    </location>
</feature>
<dbReference type="AlphaFoldDB" id="A0A1M7BDX9"/>
<feature type="transmembrane region" description="Helical" evidence="1">
    <location>
        <begin position="385"/>
        <end position="403"/>
    </location>
</feature>
<dbReference type="OrthoDB" id="330621at2"/>
<keyword evidence="1" id="KW-0812">Transmembrane</keyword>
<feature type="transmembrane region" description="Helical" evidence="1">
    <location>
        <begin position="324"/>
        <end position="344"/>
    </location>
</feature>
<dbReference type="RefSeq" id="WP_154071525.1">
    <property type="nucleotide sequence ID" value="NZ_LT670844.1"/>
</dbReference>
<evidence type="ECO:0000313" key="3">
    <source>
        <dbReference type="Proteomes" id="UP000189935"/>
    </source>
</evidence>
<sequence length="567" mass="62170">MLQGSGLWWWEDFAAVPASRRRAITGIVIVLGFLLSGLLIGGLSYSKIGLVDENDLPQYVGTEGHIAFSQIPRLLLEKTEVGQFGQSQRFRPVYYLTRLIETALWGLEGGYWYSWRVVMFGAVIAAMLWLYTQCTGLFLGAILTAYTLSFAMWVDIWTRSTGPSEQYAVFGSAIFAVGAWQFVERWRAGEGLDGSCLAMAAGAIIAMGSKENMLLLELPLLAALAAGLWHRRIGRLSAVALSLAIAFGVWVASSIALYFVGAKVEDIYGNSVHTSLLGATWMRRVYAGVLVMAVIVGVIGLALWKIGAKDRLERYRPLAWRYSLYASAIAGVFVFNFLFYTGMIPAGARYDFPAVLALPALLILLLDGLSELGALFGLGLVVKRAAGLLLAVALIAYTARAPWELPAAVKANVARNSAFEAGLRETQRVAGAHPEWPIFIKSFNFLDYEVIQALGYFFIARSINNPRYLVYVANPYGEPRNAFQSGLDQALQAESNKGMLTRGYLPLAEATTPSNGKCYVVVLRKPEQFALDQANGKNPVAGENCAPIPLSIYWDDNSQIHFDPPKR</sequence>
<gene>
    <name evidence="2" type="ORF">SAMN05444159_6123</name>
</gene>
<organism evidence="2 3">
    <name type="scientific">Bradyrhizobium lablabi</name>
    <dbReference type="NCBI Taxonomy" id="722472"/>
    <lineage>
        <taxon>Bacteria</taxon>
        <taxon>Pseudomonadati</taxon>
        <taxon>Pseudomonadota</taxon>
        <taxon>Alphaproteobacteria</taxon>
        <taxon>Hyphomicrobiales</taxon>
        <taxon>Nitrobacteraceae</taxon>
        <taxon>Bradyrhizobium</taxon>
    </lineage>
</organism>
<evidence type="ECO:0000313" key="2">
    <source>
        <dbReference type="EMBL" id="SHL53220.1"/>
    </source>
</evidence>
<feature type="transmembrane region" description="Helical" evidence="1">
    <location>
        <begin position="236"/>
        <end position="260"/>
    </location>
</feature>
<feature type="transmembrane region" description="Helical" evidence="1">
    <location>
        <begin position="285"/>
        <end position="304"/>
    </location>
</feature>
<feature type="transmembrane region" description="Helical" evidence="1">
    <location>
        <begin position="112"/>
        <end position="130"/>
    </location>
</feature>
<proteinExistence type="predicted"/>
<reference evidence="2 3" key="1">
    <citation type="submission" date="2016-11" db="EMBL/GenBank/DDBJ databases">
        <authorList>
            <person name="Jaros S."/>
            <person name="Januszkiewicz K."/>
            <person name="Wedrychowicz H."/>
        </authorList>
    </citation>
    <scope>NUCLEOTIDE SEQUENCE [LARGE SCALE GENOMIC DNA]</scope>
    <source>
        <strain evidence="2 3">GAS499</strain>
    </source>
</reference>
<evidence type="ECO:0000256" key="1">
    <source>
        <dbReference type="SAM" id="Phobius"/>
    </source>
</evidence>
<dbReference type="EMBL" id="LT670844">
    <property type="protein sequence ID" value="SHL53220.1"/>
    <property type="molecule type" value="Genomic_DNA"/>
</dbReference>
<feature type="transmembrane region" description="Helical" evidence="1">
    <location>
        <begin position="356"/>
        <end position="378"/>
    </location>
</feature>
<protein>
    <recommendedName>
        <fullName evidence="4">Glycosyltransferase RgtA/B/C/D-like domain-containing protein</fullName>
    </recommendedName>
</protein>
<name>A0A1M7BDX9_9BRAD</name>
<keyword evidence="1" id="KW-1133">Transmembrane helix</keyword>
<feature type="transmembrane region" description="Helical" evidence="1">
    <location>
        <begin position="137"/>
        <end position="154"/>
    </location>
</feature>
<keyword evidence="1" id="KW-0472">Membrane</keyword>
<accession>A0A1M7BDX9</accession>
<evidence type="ECO:0008006" key="4">
    <source>
        <dbReference type="Google" id="ProtNLM"/>
    </source>
</evidence>
<dbReference type="Proteomes" id="UP000189935">
    <property type="component" value="Chromosome I"/>
</dbReference>